<evidence type="ECO:0000313" key="2">
    <source>
        <dbReference type="EMBL" id="GFT42009.1"/>
    </source>
</evidence>
<feature type="region of interest" description="Disordered" evidence="1">
    <location>
        <begin position="1"/>
        <end position="26"/>
    </location>
</feature>
<accession>A0A8X6TTA9</accession>
<comment type="caution">
    <text evidence="2">The sequence shown here is derived from an EMBL/GenBank/DDBJ whole genome shotgun (WGS) entry which is preliminary data.</text>
</comment>
<gene>
    <name evidence="2" type="ORF">NPIL_235411</name>
</gene>
<feature type="compositionally biased region" description="Polar residues" evidence="1">
    <location>
        <begin position="7"/>
        <end position="26"/>
    </location>
</feature>
<proteinExistence type="predicted"/>
<keyword evidence="3" id="KW-1185">Reference proteome</keyword>
<dbReference type="EMBL" id="BMAW01015106">
    <property type="protein sequence ID" value="GFT42009.1"/>
    <property type="molecule type" value="Genomic_DNA"/>
</dbReference>
<evidence type="ECO:0000256" key="1">
    <source>
        <dbReference type="SAM" id="MobiDB-lite"/>
    </source>
</evidence>
<reference evidence="2" key="1">
    <citation type="submission" date="2020-08" db="EMBL/GenBank/DDBJ databases">
        <title>Multicomponent nature underlies the extraordinary mechanical properties of spider dragline silk.</title>
        <authorList>
            <person name="Kono N."/>
            <person name="Nakamura H."/>
            <person name="Mori M."/>
            <person name="Yoshida Y."/>
            <person name="Ohtoshi R."/>
            <person name="Malay A.D."/>
            <person name="Moran D.A.P."/>
            <person name="Tomita M."/>
            <person name="Numata K."/>
            <person name="Arakawa K."/>
        </authorList>
    </citation>
    <scope>NUCLEOTIDE SEQUENCE</scope>
</reference>
<dbReference type="Proteomes" id="UP000887013">
    <property type="component" value="Unassembled WGS sequence"/>
</dbReference>
<evidence type="ECO:0000313" key="3">
    <source>
        <dbReference type="Proteomes" id="UP000887013"/>
    </source>
</evidence>
<organism evidence="2 3">
    <name type="scientific">Nephila pilipes</name>
    <name type="common">Giant wood spider</name>
    <name type="synonym">Nephila maculata</name>
    <dbReference type="NCBI Taxonomy" id="299642"/>
    <lineage>
        <taxon>Eukaryota</taxon>
        <taxon>Metazoa</taxon>
        <taxon>Ecdysozoa</taxon>
        <taxon>Arthropoda</taxon>
        <taxon>Chelicerata</taxon>
        <taxon>Arachnida</taxon>
        <taxon>Araneae</taxon>
        <taxon>Araneomorphae</taxon>
        <taxon>Entelegynae</taxon>
        <taxon>Araneoidea</taxon>
        <taxon>Nephilidae</taxon>
        <taxon>Nephila</taxon>
    </lineage>
</organism>
<dbReference type="AlphaFoldDB" id="A0A8X6TTA9"/>
<protein>
    <submittedName>
        <fullName evidence="2">Uncharacterized protein</fullName>
    </submittedName>
</protein>
<name>A0A8X6TTA9_NEPPI</name>
<sequence length="92" mass="10528">MERRDTLASTTSVSSHNISESVNGMTTKMKVIGNATQEEKERGEKLSLPDVHQSKMNKMIIKEEKRRKYLFGVEDIESVSYLTKSVRCYGKK</sequence>